<dbReference type="EMBL" id="KN822033">
    <property type="protein sequence ID" value="KIM63710.1"/>
    <property type="molecule type" value="Genomic_DNA"/>
</dbReference>
<protein>
    <submittedName>
        <fullName evidence="2">Uncharacterized protein</fullName>
    </submittedName>
</protein>
<gene>
    <name evidence="2" type="ORF">SCLCIDRAFT_739052</name>
</gene>
<evidence type="ECO:0000313" key="2">
    <source>
        <dbReference type="EMBL" id="KIM63710.1"/>
    </source>
</evidence>
<organism evidence="2 3">
    <name type="scientific">Scleroderma citrinum Foug A</name>
    <dbReference type="NCBI Taxonomy" id="1036808"/>
    <lineage>
        <taxon>Eukaryota</taxon>
        <taxon>Fungi</taxon>
        <taxon>Dikarya</taxon>
        <taxon>Basidiomycota</taxon>
        <taxon>Agaricomycotina</taxon>
        <taxon>Agaricomycetes</taxon>
        <taxon>Agaricomycetidae</taxon>
        <taxon>Boletales</taxon>
        <taxon>Sclerodermatineae</taxon>
        <taxon>Sclerodermataceae</taxon>
        <taxon>Scleroderma</taxon>
    </lineage>
</organism>
<keyword evidence="3" id="KW-1185">Reference proteome</keyword>
<sequence>MAIKGLLVVEALANFILLSTFARSVIIPYFFPCSAIHRGDKVVEALRDSWLSNPLALLARRSFPLDKYLYIDEAHATQVSVKLSSAGILSLMTIKSQIQVRYACSCVVMWLGKLVRFSWTSYTH</sequence>
<reference evidence="2 3" key="1">
    <citation type="submission" date="2014-04" db="EMBL/GenBank/DDBJ databases">
        <authorList>
            <consortium name="DOE Joint Genome Institute"/>
            <person name="Kuo A."/>
            <person name="Kohler A."/>
            <person name="Nagy L.G."/>
            <person name="Floudas D."/>
            <person name="Copeland A."/>
            <person name="Barry K.W."/>
            <person name="Cichocki N."/>
            <person name="Veneault-Fourrey C."/>
            <person name="LaButti K."/>
            <person name="Lindquist E.A."/>
            <person name="Lipzen A."/>
            <person name="Lundell T."/>
            <person name="Morin E."/>
            <person name="Murat C."/>
            <person name="Sun H."/>
            <person name="Tunlid A."/>
            <person name="Henrissat B."/>
            <person name="Grigoriev I.V."/>
            <person name="Hibbett D.S."/>
            <person name="Martin F."/>
            <person name="Nordberg H.P."/>
            <person name="Cantor M.N."/>
            <person name="Hua S.X."/>
        </authorList>
    </citation>
    <scope>NUCLEOTIDE SEQUENCE [LARGE SCALE GENOMIC DNA]</scope>
    <source>
        <strain evidence="2 3">Foug A</strain>
    </source>
</reference>
<keyword evidence="1" id="KW-0472">Membrane</keyword>
<proteinExistence type="predicted"/>
<dbReference type="AlphaFoldDB" id="A0A0C3DSW5"/>
<reference evidence="3" key="2">
    <citation type="submission" date="2015-01" db="EMBL/GenBank/DDBJ databases">
        <title>Evolutionary Origins and Diversification of the Mycorrhizal Mutualists.</title>
        <authorList>
            <consortium name="DOE Joint Genome Institute"/>
            <consortium name="Mycorrhizal Genomics Consortium"/>
            <person name="Kohler A."/>
            <person name="Kuo A."/>
            <person name="Nagy L.G."/>
            <person name="Floudas D."/>
            <person name="Copeland A."/>
            <person name="Barry K.W."/>
            <person name="Cichocki N."/>
            <person name="Veneault-Fourrey C."/>
            <person name="LaButti K."/>
            <person name="Lindquist E.A."/>
            <person name="Lipzen A."/>
            <person name="Lundell T."/>
            <person name="Morin E."/>
            <person name="Murat C."/>
            <person name="Riley R."/>
            <person name="Ohm R."/>
            <person name="Sun H."/>
            <person name="Tunlid A."/>
            <person name="Henrissat B."/>
            <person name="Grigoriev I.V."/>
            <person name="Hibbett D.S."/>
            <person name="Martin F."/>
        </authorList>
    </citation>
    <scope>NUCLEOTIDE SEQUENCE [LARGE SCALE GENOMIC DNA]</scope>
    <source>
        <strain evidence="3">Foug A</strain>
    </source>
</reference>
<dbReference type="InParanoid" id="A0A0C3DSW5"/>
<keyword evidence="1" id="KW-1133">Transmembrane helix</keyword>
<dbReference type="HOGENOM" id="CLU_2005267_0_0_1"/>
<keyword evidence="1" id="KW-0812">Transmembrane</keyword>
<feature type="transmembrane region" description="Helical" evidence="1">
    <location>
        <begin position="12"/>
        <end position="31"/>
    </location>
</feature>
<evidence type="ECO:0000256" key="1">
    <source>
        <dbReference type="SAM" id="Phobius"/>
    </source>
</evidence>
<dbReference type="Proteomes" id="UP000053989">
    <property type="component" value="Unassembled WGS sequence"/>
</dbReference>
<evidence type="ECO:0000313" key="3">
    <source>
        <dbReference type="Proteomes" id="UP000053989"/>
    </source>
</evidence>
<accession>A0A0C3DSW5</accession>
<name>A0A0C3DSW5_9AGAM</name>